<name>A0ABY7ZTD5_9ACTN</name>
<evidence type="ECO:0000256" key="1">
    <source>
        <dbReference type="SAM" id="MobiDB-lite"/>
    </source>
</evidence>
<sequence>MSDQVPPRRPAAVVLAAGLLVGMAVAGLANAAAGLLTLDGTATRFRAATTDVADRSAVDAVATLVGVFTVLAAVLAVVVAVLLFALALGLLARRNAVRVTTWVVAGLGLLAGCGALAVLVGQRTIPFRLDRDEATTAVLFDALTSAYPAWWIPLNAGLSVGQVLGYLVVATLLALPTANAYYRRRPPTPPHVPPPSGPSPSAPSSSGLSSPAPSSSGPAAPDPPSPVPPSPGPAGP</sequence>
<feature type="transmembrane region" description="Helical" evidence="2">
    <location>
        <begin position="150"/>
        <end position="175"/>
    </location>
</feature>
<feature type="transmembrane region" description="Helical" evidence="2">
    <location>
        <begin position="99"/>
        <end position="120"/>
    </location>
</feature>
<feature type="region of interest" description="Disordered" evidence="1">
    <location>
        <begin position="184"/>
        <end position="236"/>
    </location>
</feature>
<feature type="compositionally biased region" description="Pro residues" evidence="1">
    <location>
        <begin position="187"/>
        <end position="201"/>
    </location>
</feature>
<organism evidence="3 4">
    <name type="scientific">Micromonospora cathayae</name>
    <dbReference type="NCBI Taxonomy" id="3028804"/>
    <lineage>
        <taxon>Bacteria</taxon>
        <taxon>Bacillati</taxon>
        <taxon>Actinomycetota</taxon>
        <taxon>Actinomycetes</taxon>
        <taxon>Micromonosporales</taxon>
        <taxon>Micromonosporaceae</taxon>
        <taxon>Micromonospora</taxon>
    </lineage>
</organism>
<gene>
    <name evidence="3" type="ORF">PVK37_06910</name>
</gene>
<evidence type="ECO:0000256" key="2">
    <source>
        <dbReference type="SAM" id="Phobius"/>
    </source>
</evidence>
<dbReference type="EMBL" id="CP118615">
    <property type="protein sequence ID" value="WDZ86143.1"/>
    <property type="molecule type" value="Genomic_DNA"/>
</dbReference>
<keyword evidence="4" id="KW-1185">Reference proteome</keyword>
<feature type="transmembrane region" description="Helical" evidence="2">
    <location>
        <begin position="64"/>
        <end position="92"/>
    </location>
</feature>
<evidence type="ECO:0008006" key="5">
    <source>
        <dbReference type="Google" id="ProtNLM"/>
    </source>
</evidence>
<dbReference type="Proteomes" id="UP001219605">
    <property type="component" value="Chromosome"/>
</dbReference>
<feature type="compositionally biased region" description="Low complexity" evidence="1">
    <location>
        <begin position="202"/>
        <end position="219"/>
    </location>
</feature>
<dbReference type="RefSeq" id="WP_275032930.1">
    <property type="nucleotide sequence ID" value="NZ_CP118615.1"/>
</dbReference>
<keyword evidence="2" id="KW-0812">Transmembrane</keyword>
<reference evidence="3 4" key="1">
    <citation type="submission" date="2023-02" db="EMBL/GenBank/DDBJ databases">
        <authorList>
            <person name="Mo P."/>
        </authorList>
    </citation>
    <scope>NUCLEOTIDE SEQUENCE [LARGE SCALE GENOMIC DNA]</scope>
    <source>
        <strain evidence="3 4">HUAS 3</strain>
    </source>
</reference>
<evidence type="ECO:0000313" key="3">
    <source>
        <dbReference type="EMBL" id="WDZ86143.1"/>
    </source>
</evidence>
<keyword evidence="2" id="KW-0472">Membrane</keyword>
<keyword evidence="2" id="KW-1133">Transmembrane helix</keyword>
<feature type="compositionally biased region" description="Pro residues" evidence="1">
    <location>
        <begin position="220"/>
        <end position="236"/>
    </location>
</feature>
<accession>A0ABY7ZTD5</accession>
<proteinExistence type="predicted"/>
<protein>
    <recommendedName>
        <fullName evidence="5">DUF2567 domain-containing protein</fullName>
    </recommendedName>
</protein>
<evidence type="ECO:0000313" key="4">
    <source>
        <dbReference type="Proteomes" id="UP001219605"/>
    </source>
</evidence>